<dbReference type="EMBL" id="JASSZA010000020">
    <property type="protein sequence ID" value="KAK2086593.1"/>
    <property type="molecule type" value="Genomic_DNA"/>
</dbReference>
<feature type="coiled-coil region" evidence="1">
    <location>
        <begin position="366"/>
        <end position="400"/>
    </location>
</feature>
<protein>
    <recommendedName>
        <fullName evidence="5">Coiled-coil domain containing 185</fullName>
    </recommendedName>
</protein>
<feature type="compositionally biased region" description="Basic and acidic residues" evidence="2">
    <location>
        <begin position="315"/>
        <end position="327"/>
    </location>
</feature>
<dbReference type="PANTHER" id="PTHR33663">
    <property type="entry name" value="COILED-COIL DOMAIN-CONTAINING PROTEIN 177"/>
    <property type="match status" value="1"/>
</dbReference>
<sequence>MAGFGHSSPRPYLDLWEPPLPGEEQESRQRLGRQRSRADPAACSRAGTLGVESEDGAPWLYPHRSFTPRPRRRECPDSPRGSRSLSDVACRPLDRARKHGPRSRRLEDAWGEAGTKPRQAWQPQTQLLGQRQQPCPHYPLAQGDSPPPYPGGAGTPLSGTFRIEKAQGGDQWAVPLSRRLGRWSPSLVLSERSSVPSQKFRPHSACVCAQKRDSSDQVESLASQDFQPSASSKEMRSPHTQVLKNKLEEAVMSSQDQQIVALVLIRLKKARRMRELQQQAAEAWEELKRSDQKVQMTLEQERRLLLQQSQEQWQQEKEQRKTLPRREQRGRRRHSQGKNVSPGESWWKEQPEDRENLCQEKLETARAQAEHRKQCQVRRLQEQERMLQNLREQHSLQLQRRLVETCRKRQLHAAEGQKKVQDTNLSSLINYQARKVLMDCQAKAEELLRQLSLEQGFQRSKEIRQGLMKERHREMREKAQKEEEQLQQAKWRAGESGEQRKMHKRILMELADEKIRQARSHVHKTTRDKVQHLRELNHLREKNHHILKLKAEKEEKCHIEGIKEAIKKKEQRVRHITPGKDSNLQEFRKLPQASRRENRRARSNSSLDQIELEAGLPACRQNGRY</sequence>
<comment type="caution">
    <text evidence="3">The sequence shown here is derived from an EMBL/GenBank/DDBJ whole genome shotgun (WGS) entry which is preliminary data.</text>
</comment>
<feature type="coiled-coil region" evidence="1">
    <location>
        <begin position="464"/>
        <end position="492"/>
    </location>
</feature>
<evidence type="ECO:0000256" key="2">
    <source>
        <dbReference type="SAM" id="MobiDB-lite"/>
    </source>
</evidence>
<feature type="region of interest" description="Disordered" evidence="2">
    <location>
        <begin position="1"/>
        <end position="160"/>
    </location>
</feature>
<dbReference type="PANTHER" id="PTHR33663:SF3">
    <property type="entry name" value="COILED-COIL DOMAIN-CONTAINING PROTEIN 185"/>
    <property type="match status" value="1"/>
</dbReference>
<feature type="region of interest" description="Disordered" evidence="2">
    <location>
        <begin position="570"/>
        <end position="609"/>
    </location>
</feature>
<feature type="region of interest" description="Disordered" evidence="2">
    <location>
        <begin position="315"/>
        <end position="351"/>
    </location>
</feature>
<evidence type="ECO:0000313" key="3">
    <source>
        <dbReference type="EMBL" id="KAK2086593.1"/>
    </source>
</evidence>
<dbReference type="Proteomes" id="UP001266305">
    <property type="component" value="Unassembled WGS sequence"/>
</dbReference>
<proteinExistence type="predicted"/>
<reference evidence="3 4" key="1">
    <citation type="submission" date="2023-05" db="EMBL/GenBank/DDBJ databases">
        <title>B98-5 Cell Line De Novo Hybrid Assembly: An Optical Mapping Approach.</title>
        <authorList>
            <person name="Kananen K."/>
            <person name="Auerbach J.A."/>
            <person name="Kautto E."/>
            <person name="Blachly J.S."/>
        </authorList>
    </citation>
    <scope>NUCLEOTIDE SEQUENCE [LARGE SCALE GENOMIC DNA]</scope>
    <source>
        <strain evidence="3">B95-8</strain>
        <tissue evidence="3">Cell line</tissue>
    </source>
</reference>
<dbReference type="InterPro" id="IPR029090">
    <property type="entry name" value="DUF4659"/>
</dbReference>
<dbReference type="Pfam" id="PF15558">
    <property type="entry name" value="DUF4659"/>
    <property type="match status" value="1"/>
</dbReference>
<keyword evidence="4" id="KW-1185">Reference proteome</keyword>
<feature type="region of interest" description="Disordered" evidence="2">
    <location>
        <begin position="218"/>
        <end position="237"/>
    </location>
</feature>
<feature type="compositionally biased region" description="Low complexity" evidence="2">
    <location>
        <begin position="122"/>
        <end position="134"/>
    </location>
</feature>
<organism evidence="3 4">
    <name type="scientific">Saguinus oedipus</name>
    <name type="common">Cotton-top tamarin</name>
    <name type="synonym">Oedipomidas oedipus</name>
    <dbReference type="NCBI Taxonomy" id="9490"/>
    <lineage>
        <taxon>Eukaryota</taxon>
        <taxon>Metazoa</taxon>
        <taxon>Chordata</taxon>
        <taxon>Craniata</taxon>
        <taxon>Vertebrata</taxon>
        <taxon>Euteleostomi</taxon>
        <taxon>Mammalia</taxon>
        <taxon>Eutheria</taxon>
        <taxon>Euarchontoglires</taxon>
        <taxon>Primates</taxon>
        <taxon>Haplorrhini</taxon>
        <taxon>Platyrrhini</taxon>
        <taxon>Cebidae</taxon>
        <taxon>Callitrichinae</taxon>
        <taxon>Saguinus</taxon>
    </lineage>
</organism>
<evidence type="ECO:0008006" key="5">
    <source>
        <dbReference type="Google" id="ProtNLM"/>
    </source>
</evidence>
<evidence type="ECO:0000313" key="4">
    <source>
        <dbReference type="Proteomes" id="UP001266305"/>
    </source>
</evidence>
<name>A0ABQ9TP83_SAGOE</name>
<gene>
    <name evidence="3" type="ORF">P7K49_036018</name>
</gene>
<accession>A0ABQ9TP83</accession>
<keyword evidence="1" id="KW-0175">Coiled coil</keyword>
<evidence type="ECO:0000256" key="1">
    <source>
        <dbReference type="SAM" id="Coils"/>
    </source>
</evidence>